<evidence type="ECO:0000256" key="1">
    <source>
        <dbReference type="SAM" id="Phobius"/>
    </source>
</evidence>
<proteinExistence type="predicted"/>
<name>A0ABV6RGX2_9MICO</name>
<keyword evidence="1" id="KW-0472">Membrane</keyword>
<reference evidence="2 3" key="1">
    <citation type="submission" date="2024-09" db="EMBL/GenBank/DDBJ databases">
        <authorList>
            <person name="Sun Q."/>
            <person name="Mori K."/>
        </authorList>
    </citation>
    <scope>NUCLEOTIDE SEQUENCE [LARGE SCALE GENOMIC DNA]</scope>
    <source>
        <strain evidence="2 3">CICC 10874</strain>
    </source>
</reference>
<dbReference type="RefSeq" id="WP_376981910.1">
    <property type="nucleotide sequence ID" value="NZ_JBHLSV010000019.1"/>
</dbReference>
<feature type="transmembrane region" description="Helical" evidence="1">
    <location>
        <begin position="65"/>
        <end position="86"/>
    </location>
</feature>
<keyword evidence="1" id="KW-0812">Transmembrane</keyword>
<keyword evidence="3" id="KW-1185">Reference proteome</keyword>
<keyword evidence="1" id="KW-1133">Transmembrane helix</keyword>
<sequence length="131" mass="13437">MTQPQTTPPALPWALIAGLASMTLLWPLTALLGMGAGAARSLVLLGVIGLTWILSVGLARVPRPVLVLALVGVLGGAVQLVVAAALGGGPPWWAHLVALGTDALWGAIAGLLALGLQRLLPARRRPRQEGR</sequence>
<comment type="caution">
    <text evidence="2">The sequence shown here is derived from an EMBL/GenBank/DDBJ whole genome shotgun (WGS) entry which is preliminary data.</text>
</comment>
<feature type="transmembrane region" description="Helical" evidence="1">
    <location>
        <begin position="92"/>
        <end position="116"/>
    </location>
</feature>
<feature type="transmembrane region" description="Helical" evidence="1">
    <location>
        <begin position="12"/>
        <end position="32"/>
    </location>
</feature>
<evidence type="ECO:0000313" key="3">
    <source>
        <dbReference type="Proteomes" id="UP001589793"/>
    </source>
</evidence>
<evidence type="ECO:0008006" key="4">
    <source>
        <dbReference type="Google" id="ProtNLM"/>
    </source>
</evidence>
<organism evidence="2 3">
    <name type="scientific">Brachybacterium hainanense</name>
    <dbReference type="NCBI Taxonomy" id="1541174"/>
    <lineage>
        <taxon>Bacteria</taxon>
        <taxon>Bacillati</taxon>
        <taxon>Actinomycetota</taxon>
        <taxon>Actinomycetes</taxon>
        <taxon>Micrococcales</taxon>
        <taxon>Dermabacteraceae</taxon>
        <taxon>Brachybacterium</taxon>
    </lineage>
</organism>
<feature type="transmembrane region" description="Helical" evidence="1">
    <location>
        <begin position="38"/>
        <end position="58"/>
    </location>
</feature>
<protein>
    <recommendedName>
        <fullName evidence="4">Histidinol dehydrogenase</fullName>
    </recommendedName>
</protein>
<accession>A0ABV6RGX2</accession>
<evidence type="ECO:0000313" key="2">
    <source>
        <dbReference type="EMBL" id="MFC0675148.1"/>
    </source>
</evidence>
<dbReference type="Proteomes" id="UP001589793">
    <property type="component" value="Unassembled WGS sequence"/>
</dbReference>
<gene>
    <name evidence="2" type="ORF">ACFFF6_14385</name>
</gene>
<dbReference type="EMBL" id="JBHLSV010000019">
    <property type="protein sequence ID" value="MFC0675148.1"/>
    <property type="molecule type" value="Genomic_DNA"/>
</dbReference>